<dbReference type="GO" id="GO:0005886">
    <property type="term" value="C:plasma membrane"/>
    <property type="evidence" value="ECO:0007669"/>
    <property type="project" value="TreeGrafter"/>
</dbReference>
<feature type="transmembrane region" description="Helical" evidence="5">
    <location>
        <begin position="303"/>
        <end position="325"/>
    </location>
</feature>
<evidence type="ECO:0000256" key="1">
    <source>
        <dbReference type="ARBA" id="ARBA00004141"/>
    </source>
</evidence>
<feature type="transmembrane region" description="Helical" evidence="5">
    <location>
        <begin position="143"/>
        <end position="164"/>
    </location>
</feature>
<dbReference type="Gene3D" id="1.20.1250.20">
    <property type="entry name" value="MFS general substrate transporter like domains"/>
    <property type="match status" value="1"/>
</dbReference>
<evidence type="ECO:0000256" key="4">
    <source>
        <dbReference type="ARBA" id="ARBA00023136"/>
    </source>
</evidence>
<reference evidence="7 8" key="1">
    <citation type="journal article" date="2015" name="Genome Announc.">
        <title>Genome Assemblies of Three Soil-Associated Devosia species: D. insulae, D. limi, and D. soli.</title>
        <authorList>
            <person name="Hassan Y.I."/>
            <person name="Lepp D."/>
            <person name="Zhou T."/>
        </authorList>
    </citation>
    <scope>NUCLEOTIDE SEQUENCE [LARGE SCALE GENOMIC DNA]</scope>
    <source>
        <strain evidence="7 8">DS-56</strain>
    </source>
</reference>
<feature type="transmembrane region" description="Helical" evidence="5">
    <location>
        <begin position="363"/>
        <end position="382"/>
    </location>
</feature>
<dbReference type="RefSeq" id="WP_069910624.1">
    <property type="nucleotide sequence ID" value="NZ_LAJE02000227.1"/>
</dbReference>
<feature type="transmembrane region" description="Helical" evidence="5">
    <location>
        <begin position="204"/>
        <end position="223"/>
    </location>
</feature>
<proteinExistence type="predicted"/>
<dbReference type="AlphaFoldDB" id="A0A1E5XNL0"/>
<keyword evidence="3 5" id="KW-1133">Transmembrane helix</keyword>
<dbReference type="SUPFAM" id="SSF103473">
    <property type="entry name" value="MFS general substrate transporter"/>
    <property type="match status" value="1"/>
</dbReference>
<dbReference type="InterPro" id="IPR036259">
    <property type="entry name" value="MFS_trans_sf"/>
</dbReference>
<protein>
    <recommendedName>
        <fullName evidence="6">Major facilitator superfamily (MFS) profile domain-containing protein</fullName>
    </recommendedName>
</protein>
<dbReference type="GO" id="GO:0022857">
    <property type="term" value="F:transmembrane transporter activity"/>
    <property type="evidence" value="ECO:0007669"/>
    <property type="project" value="InterPro"/>
</dbReference>
<keyword evidence="2 5" id="KW-0812">Transmembrane</keyword>
<dbReference type="PRINTS" id="PR01036">
    <property type="entry name" value="TCRTETB"/>
</dbReference>
<sequence>MAATKSGWGEIFSGGNALPVVVFAGGVGMNAIEVYIGSTLMPSVVAEIGGLDLFAWVTTVFIVASIVASIFAAVRPFGLGPRQNYLIAATMFALGSLICGLAPSMPILLLGRALQGFGGGLLAALTFMMVRLVFPEHLWARAFALASGIWGIATLVGPSIGGVFAELGIWRWAFFILVPFAALVGLLAVKVVPARSSESGMTSLPLRQIGLMIVAVLALSTAGALSHDIVVAGSLTAAAILALVVFGLIERSAPQKLFPTGTFRFGTLLASLFGTMVLLQMAITSDIFIPLFMQTLHGLGPLTAGYMVALVAIGWSSSSMLTAGWTDGRARMIIAFGPVLVLVSAIGLALFVGHQNPSSSLSFIVPVGLSLLIMGVGIGTAWTQLTPRVMQAAPDGEHDVTSAALSTIQLFASGLGAALGGLIVNLAGLAAANPTPIAAANWLYGLFIIVAILVVPIGFSIARTEARLPAAAQPAE</sequence>
<dbReference type="PANTHER" id="PTHR23501:SF154">
    <property type="entry name" value="MULTIDRUG-EFFLUX TRANSPORTER RV1634-RELATED"/>
    <property type="match status" value="1"/>
</dbReference>
<feature type="transmembrane region" description="Helical" evidence="5">
    <location>
        <begin position="403"/>
        <end position="430"/>
    </location>
</feature>
<dbReference type="Proteomes" id="UP000095463">
    <property type="component" value="Unassembled WGS sequence"/>
</dbReference>
<feature type="transmembrane region" description="Helical" evidence="5">
    <location>
        <begin position="261"/>
        <end position="283"/>
    </location>
</feature>
<comment type="subcellular location">
    <subcellularLocation>
        <location evidence="1">Membrane</location>
        <topology evidence="1">Multi-pass membrane protein</topology>
    </subcellularLocation>
</comment>
<keyword evidence="4 5" id="KW-0472">Membrane</keyword>
<dbReference type="InterPro" id="IPR020846">
    <property type="entry name" value="MFS_dom"/>
</dbReference>
<feature type="domain" description="Major facilitator superfamily (MFS) profile" evidence="6">
    <location>
        <begin position="19"/>
        <end position="463"/>
    </location>
</feature>
<accession>A0A1E5XNL0</accession>
<feature type="transmembrane region" description="Helical" evidence="5">
    <location>
        <begin position="116"/>
        <end position="134"/>
    </location>
</feature>
<dbReference type="EMBL" id="LAJE02000227">
    <property type="protein sequence ID" value="OEO30161.1"/>
    <property type="molecule type" value="Genomic_DNA"/>
</dbReference>
<feature type="transmembrane region" description="Helical" evidence="5">
    <location>
        <begin position="170"/>
        <end position="192"/>
    </location>
</feature>
<feature type="transmembrane region" description="Helical" evidence="5">
    <location>
        <begin position="53"/>
        <end position="74"/>
    </location>
</feature>
<feature type="transmembrane region" description="Helical" evidence="5">
    <location>
        <begin position="86"/>
        <end position="110"/>
    </location>
</feature>
<organism evidence="7 8">
    <name type="scientific">Devosia insulae DS-56</name>
    <dbReference type="NCBI Taxonomy" id="1116389"/>
    <lineage>
        <taxon>Bacteria</taxon>
        <taxon>Pseudomonadati</taxon>
        <taxon>Pseudomonadota</taxon>
        <taxon>Alphaproteobacteria</taxon>
        <taxon>Hyphomicrobiales</taxon>
        <taxon>Devosiaceae</taxon>
        <taxon>Devosia</taxon>
    </lineage>
</organism>
<evidence type="ECO:0000256" key="5">
    <source>
        <dbReference type="SAM" id="Phobius"/>
    </source>
</evidence>
<feature type="transmembrane region" description="Helical" evidence="5">
    <location>
        <begin position="442"/>
        <end position="462"/>
    </location>
</feature>
<evidence type="ECO:0000313" key="8">
    <source>
        <dbReference type="Proteomes" id="UP000095463"/>
    </source>
</evidence>
<evidence type="ECO:0000313" key="7">
    <source>
        <dbReference type="EMBL" id="OEO30161.1"/>
    </source>
</evidence>
<comment type="caution">
    <text evidence="7">The sequence shown here is derived from an EMBL/GenBank/DDBJ whole genome shotgun (WGS) entry which is preliminary data.</text>
</comment>
<dbReference type="InterPro" id="IPR011701">
    <property type="entry name" value="MFS"/>
</dbReference>
<evidence type="ECO:0000256" key="3">
    <source>
        <dbReference type="ARBA" id="ARBA00022989"/>
    </source>
</evidence>
<feature type="transmembrane region" description="Helical" evidence="5">
    <location>
        <begin position="20"/>
        <end position="41"/>
    </location>
</feature>
<dbReference type="Gene3D" id="1.20.1720.10">
    <property type="entry name" value="Multidrug resistance protein D"/>
    <property type="match status" value="1"/>
</dbReference>
<keyword evidence="8" id="KW-1185">Reference proteome</keyword>
<name>A0A1E5XNL0_9HYPH</name>
<evidence type="ECO:0000259" key="6">
    <source>
        <dbReference type="PROSITE" id="PS50850"/>
    </source>
</evidence>
<evidence type="ECO:0000256" key="2">
    <source>
        <dbReference type="ARBA" id="ARBA00022692"/>
    </source>
</evidence>
<dbReference type="PROSITE" id="PS50850">
    <property type="entry name" value="MFS"/>
    <property type="match status" value="1"/>
</dbReference>
<dbReference type="Pfam" id="PF07690">
    <property type="entry name" value="MFS_1"/>
    <property type="match status" value="1"/>
</dbReference>
<feature type="transmembrane region" description="Helical" evidence="5">
    <location>
        <begin position="332"/>
        <end position="351"/>
    </location>
</feature>
<dbReference type="PANTHER" id="PTHR23501">
    <property type="entry name" value="MAJOR FACILITATOR SUPERFAMILY"/>
    <property type="match status" value="1"/>
</dbReference>
<gene>
    <name evidence="7" type="ORF">VW23_022740</name>
</gene>
<feature type="transmembrane region" description="Helical" evidence="5">
    <location>
        <begin position="229"/>
        <end position="249"/>
    </location>
</feature>